<proteinExistence type="inferred from homology"/>
<dbReference type="PANTHER" id="PTHR34138:SF1">
    <property type="entry name" value="CELL SHAPE-DETERMINING PROTEIN MREC"/>
    <property type="match status" value="1"/>
</dbReference>
<feature type="compositionally biased region" description="Basic and acidic residues" evidence="5">
    <location>
        <begin position="335"/>
        <end position="395"/>
    </location>
</feature>
<evidence type="ECO:0000313" key="7">
    <source>
        <dbReference type="EMBL" id="CAB3790606.1"/>
    </source>
</evidence>
<dbReference type="EMBL" id="CADIKI010000007">
    <property type="protein sequence ID" value="CAB3790606.1"/>
    <property type="molecule type" value="Genomic_DNA"/>
</dbReference>
<evidence type="ECO:0000313" key="8">
    <source>
        <dbReference type="Proteomes" id="UP000494252"/>
    </source>
</evidence>
<keyword evidence="8" id="KW-1185">Reference proteome</keyword>
<dbReference type="Gene3D" id="2.40.10.350">
    <property type="entry name" value="Rod shape-determining protein MreC, domain 2"/>
    <property type="match status" value="1"/>
</dbReference>
<dbReference type="InterPro" id="IPR007221">
    <property type="entry name" value="MreC"/>
</dbReference>
<dbReference type="GO" id="GO:0005886">
    <property type="term" value="C:plasma membrane"/>
    <property type="evidence" value="ECO:0007669"/>
    <property type="project" value="TreeGrafter"/>
</dbReference>
<sequence>MFVTGWANQPPRAEHASVARRRLIQLFTPPAPTMEYSPPPLFKQGPSALARLLFFVVLALALLISDARFQTLEIVRGVLGAGLYPLQRAALVPRDIFMGAADLAVTSATLRSENDKLRTKDLQLSQQANTAAGLAAENAHLRALLQLSQRSTTQSLPAEIQYDTRDPFTQKVVIGRGAQQGIQNGSPVVNEDGVIGQVTRVFPLQAEVTLLTDKDQAVPVQIVRTGLRSVIYGTPKGDTLDLRFVPISADVQTGDELVTSGLDGVYPPGLPVAKVVRVDKQADTAFARVVCLPVAPVRGARQLLVLHYVNDVPPRPPEEPDAATTAKEAKKKAGKSADGKGAADKSAAKPGEKAAEKPVTEKSTAKPVEKTPAKPAAAEKKSAAAEKKPVREKSAKPQAASGAKP</sequence>
<evidence type="ECO:0000259" key="6">
    <source>
        <dbReference type="Pfam" id="PF04085"/>
    </source>
</evidence>
<organism evidence="7 8">
    <name type="scientific">Paraburkholderia fynbosensis</name>
    <dbReference type="NCBI Taxonomy" id="1200993"/>
    <lineage>
        <taxon>Bacteria</taxon>
        <taxon>Pseudomonadati</taxon>
        <taxon>Pseudomonadota</taxon>
        <taxon>Betaproteobacteria</taxon>
        <taxon>Burkholderiales</taxon>
        <taxon>Burkholderiaceae</taxon>
        <taxon>Paraburkholderia</taxon>
    </lineage>
</organism>
<dbReference type="Proteomes" id="UP000494252">
    <property type="component" value="Unassembled WGS sequence"/>
</dbReference>
<dbReference type="InterPro" id="IPR042175">
    <property type="entry name" value="Cell/Rod_MreC_2"/>
</dbReference>
<keyword evidence="3" id="KW-0133">Cell shape</keyword>
<dbReference type="PANTHER" id="PTHR34138">
    <property type="entry name" value="CELL SHAPE-DETERMINING PROTEIN MREC"/>
    <property type="match status" value="1"/>
</dbReference>
<dbReference type="InterPro" id="IPR055342">
    <property type="entry name" value="MreC_beta-barrel_core"/>
</dbReference>
<dbReference type="GO" id="GO:0008360">
    <property type="term" value="P:regulation of cell shape"/>
    <property type="evidence" value="ECO:0007669"/>
    <property type="project" value="UniProtKB-KW"/>
</dbReference>
<dbReference type="AlphaFoldDB" id="A0A6J5G631"/>
<dbReference type="InterPro" id="IPR042177">
    <property type="entry name" value="Cell/Rod_1"/>
</dbReference>
<evidence type="ECO:0000256" key="4">
    <source>
        <dbReference type="ARBA" id="ARBA00032089"/>
    </source>
</evidence>
<evidence type="ECO:0000256" key="2">
    <source>
        <dbReference type="ARBA" id="ARBA00013855"/>
    </source>
</evidence>
<dbReference type="NCBIfam" id="TIGR00219">
    <property type="entry name" value="mreC"/>
    <property type="match status" value="1"/>
</dbReference>
<gene>
    <name evidence="7" type="primary">mreC</name>
    <name evidence="7" type="ORF">LMG27177_02852</name>
</gene>
<dbReference type="Gene3D" id="2.40.10.340">
    <property type="entry name" value="Rod shape-determining protein MreC, domain 1"/>
    <property type="match status" value="1"/>
</dbReference>
<feature type="region of interest" description="Disordered" evidence="5">
    <location>
        <begin position="310"/>
        <end position="405"/>
    </location>
</feature>
<dbReference type="Pfam" id="PF04085">
    <property type="entry name" value="MreC"/>
    <property type="match status" value="1"/>
</dbReference>
<evidence type="ECO:0000256" key="1">
    <source>
        <dbReference type="ARBA" id="ARBA00009369"/>
    </source>
</evidence>
<reference evidence="7 8" key="1">
    <citation type="submission" date="2020-04" db="EMBL/GenBank/DDBJ databases">
        <authorList>
            <person name="De Canck E."/>
        </authorList>
    </citation>
    <scope>NUCLEOTIDE SEQUENCE [LARGE SCALE GENOMIC DNA]</scope>
    <source>
        <strain evidence="7 8">LMG 27177</strain>
    </source>
</reference>
<protein>
    <recommendedName>
        <fullName evidence="2">Cell shape-determining protein MreC</fullName>
    </recommendedName>
    <alternativeName>
        <fullName evidence="4">Cell shape protein MreC</fullName>
    </alternativeName>
</protein>
<name>A0A6J5G631_9BURK</name>
<comment type="similarity">
    <text evidence="1">Belongs to the MreC family.</text>
</comment>
<evidence type="ECO:0000256" key="3">
    <source>
        <dbReference type="ARBA" id="ARBA00022960"/>
    </source>
</evidence>
<evidence type="ECO:0000256" key="5">
    <source>
        <dbReference type="SAM" id="MobiDB-lite"/>
    </source>
</evidence>
<feature type="domain" description="Rod shape-determining protein MreC beta-barrel core" evidence="6">
    <location>
        <begin position="163"/>
        <end position="306"/>
    </location>
</feature>
<accession>A0A6J5G631</accession>